<comment type="caution">
    <text evidence="1">The sequence shown here is derived from an EMBL/GenBank/DDBJ whole genome shotgun (WGS) entry which is preliminary data.</text>
</comment>
<dbReference type="EMBL" id="JBHSVR010000001">
    <property type="protein sequence ID" value="MFC6631642.1"/>
    <property type="molecule type" value="Genomic_DNA"/>
</dbReference>
<gene>
    <name evidence="1" type="ORF">ACFQBM_00010</name>
</gene>
<proteinExistence type="predicted"/>
<sequence length="96" mass="10967">MLGDRRGQARFRLLVDLLRVVDTAVQGLKSGLQHTHQGAGLRLGLLHRIRRRLLRLRRLGGPLLALRLLFRRRRDDCLQVGDILIAAAGYFFDICL</sequence>
<evidence type="ECO:0000313" key="2">
    <source>
        <dbReference type="Proteomes" id="UP001596425"/>
    </source>
</evidence>
<dbReference type="Proteomes" id="UP001596425">
    <property type="component" value="Unassembled WGS sequence"/>
</dbReference>
<accession>A0ABW1YJ65</accession>
<reference evidence="2" key="1">
    <citation type="journal article" date="2019" name="Int. J. Syst. Evol. Microbiol.">
        <title>The Global Catalogue of Microorganisms (GCM) 10K type strain sequencing project: providing services to taxonomists for standard genome sequencing and annotation.</title>
        <authorList>
            <consortium name="The Broad Institute Genomics Platform"/>
            <consortium name="The Broad Institute Genome Sequencing Center for Infectious Disease"/>
            <person name="Wu L."/>
            <person name="Ma J."/>
        </authorList>
    </citation>
    <scope>NUCLEOTIDE SEQUENCE [LARGE SCALE GENOMIC DNA]</scope>
    <source>
        <strain evidence="2">CGMCC 1.13718</strain>
    </source>
</reference>
<protein>
    <submittedName>
        <fullName evidence="1">Uncharacterized protein</fullName>
    </submittedName>
</protein>
<dbReference type="RefSeq" id="WP_377516546.1">
    <property type="nucleotide sequence ID" value="NZ_JBHSVR010000001.1"/>
</dbReference>
<keyword evidence="2" id="KW-1185">Reference proteome</keyword>
<organism evidence="1 2">
    <name type="scientific">Microbulbifer taiwanensis</name>
    <dbReference type="NCBI Taxonomy" id="986746"/>
    <lineage>
        <taxon>Bacteria</taxon>
        <taxon>Pseudomonadati</taxon>
        <taxon>Pseudomonadota</taxon>
        <taxon>Gammaproteobacteria</taxon>
        <taxon>Cellvibrionales</taxon>
        <taxon>Microbulbiferaceae</taxon>
        <taxon>Microbulbifer</taxon>
    </lineage>
</organism>
<evidence type="ECO:0000313" key="1">
    <source>
        <dbReference type="EMBL" id="MFC6631642.1"/>
    </source>
</evidence>
<name>A0ABW1YJ65_9GAMM</name>